<reference evidence="2" key="2">
    <citation type="journal article" date="2015" name="Data Brief">
        <title>Shoot transcriptome of the giant reed, Arundo donax.</title>
        <authorList>
            <person name="Barrero R.A."/>
            <person name="Guerrero F.D."/>
            <person name="Moolhuijzen P."/>
            <person name="Goolsby J.A."/>
            <person name="Tidwell J."/>
            <person name="Bellgard S.E."/>
            <person name="Bellgard M.I."/>
        </authorList>
    </citation>
    <scope>NUCLEOTIDE SEQUENCE</scope>
    <source>
        <tissue evidence="2">Shoot tissue taken approximately 20 cm above the soil surface</tissue>
    </source>
</reference>
<name>A0A0A9CTL5_ARUDO</name>
<evidence type="ECO:0000313" key="2">
    <source>
        <dbReference type="EMBL" id="JAD78941.1"/>
    </source>
</evidence>
<organism evidence="2">
    <name type="scientific">Arundo donax</name>
    <name type="common">Giant reed</name>
    <name type="synonym">Donax arundinaceus</name>
    <dbReference type="NCBI Taxonomy" id="35708"/>
    <lineage>
        <taxon>Eukaryota</taxon>
        <taxon>Viridiplantae</taxon>
        <taxon>Streptophyta</taxon>
        <taxon>Embryophyta</taxon>
        <taxon>Tracheophyta</taxon>
        <taxon>Spermatophyta</taxon>
        <taxon>Magnoliopsida</taxon>
        <taxon>Liliopsida</taxon>
        <taxon>Poales</taxon>
        <taxon>Poaceae</taxon>
        <taxon>PACMAD clade</taxon>
        <taxon>Arundinoideae</taxon>
        <taxon>Arundineae</taxon>
        <taxon>Arundo</taxon>
    </lineage>
</organism>
<accession>A0A0A9CTL5</accession>
<proteinExistence type="predicted"/>
<dbReference type="EMBL" id="GBRH01218954">
    <property type="protein sequence ID" value="JAD78941.1"/>
    <property type="molecule type" value="Transcribed_RNA"/>
</dbReference>
<feature type="region of interest" description="Disordered" evidence="1">
    <location>
        <begin position="1"/>
        <end position="20"/>
    </location>
</feature>
<dbReference type="AlphaFoldDB" id="A0A0A9CTL5"/>
<sequence>MNSGNPLIHIHQSSKGEKGGETYSFRTVSILSLVWHKRERLSCTCNQI</sequence>
<reference evidence="2" key="1">
    <citation type="submission" date="2014-09" db="EMBL/GenBank/DDBJ databases">
        <authorList>
            <person name="Magalhaes I.L.F."/>
            <person name="Oliveira U."/>
            <person name="Santos F.R."/>
            <person name="Vidigal T.H.D.A."/>
            <person name="Brescovit A.D."/>
            <person name="Santos A.J."/>
        </authorList>
    </citation>
    <scope>NUCLEOTIDE SEQUENCE</scope>
    <source>
        <tissue evidence="2">Shoot tissue taken approximately 20 cm above the soil surface</tissue>
    </source>
</reference>
<evidence type="ECO:0000256" key="1">
    <source>
        <dbReference type="SAM" id="MobiDB-lite"/>
    </source>
</evidence>
<protein>
    <submittedName>
        <fullName evidence="2">Uncharacterized protein</fullName>
    </submittedName>
</protein>